<sequence>MKEVSPVKERLIELCTEMSITPNQFSQEIGKNREFIRKIIGEIGSDVLRNIHRKYPAINIMWIITGEGEKFLSPDNSGSNDNNLTNYLKEENKELKEEVKRLIQENATLSARLELYHGNSAEAAG</sequence>
<comment type="caution">
    <text evidence="2">The sequence shown here is derived from an EMBL/GenBank/DDBJ whole genome shotgun (WGS) entry which is preliminary data.</text>
</comment>
<dbReference type="Proteomes" id="UP000003711">
    <property type="component" value="Unassembled WGS sequence"/>
</dbReference>
<proteinExistence type="predicted"/>
<dbReference type="RefSeq" id="WP_007209420.1">
    <property type="nucleotide sequence ID" value="NZ_EQ973486.1"/>
</dbReference>
<keyword evidence="1" id="KW-0175">Coiled coil</keyword>
<organism evidence="2 3">
    <name type="scientific">Bacteroides cellulosilyticus DSM 14838</name>
    <dbReference type="NCBI Taxonomy" id="537012"/>
    <lineage>
        <taxon>Bacteria</taxon>
        <taxon>Pseudomonadati</taxon>
        <taxon>Bacteroidota</taxon>
        <taxon>Bacteroidia</taxon>
        <taxon>Bacteroidales</taxon>
        <taxon>Bacteroidaceae</taxon>
        <taxon>Bacteroides</taxon>
    </lineage>
</organism>
<accession>E2N6X7</accession>
<reference evidence="2 3" key="1">
    <citation type="submission" date="2008-12" db="EMBL/GenBank/DDBJ databases">
        <authorList>
            <person name="Fulton L."/>
            <person name="Clifton S."/>
            <person name="Fulton B."/>
            <person name="Xu J."/>
            <person name="Minx P."/>
            <person name="Pepin K.H."/>
            <person name="Johnson M."/>
            <person name="Bhonagiri V."/>
            <person name="Nash W.E."/>
            <person name="Mardis E.R."/>
            <person name="Wilson R.K."/>
        </authorList>
    </citation>
    <scope>NUCLEOTIDE SEQUENCE [LARGE SCALE GENOMIC DNA]</scope>
    <source>
        <strain evidence="2 3">DSM 14838</strain>
    </source>
</reference>
<reference evidence="2 3" key="2">
    <citation type="submission" date="2009-01" db="EMBL/GenBank/DDBJ databases">
        <title>Draft genome sequence of Bacteroides cellulosilyticus (DSM 14838).</title>
        <authorList>
            <person name="Sudarsanam P."/>
            <person name="Ley R."/>
            <person name="Guruge J."/>
            <person name="Turnbaugh P.J."/>
            <person name="Mahowald M."/>
            <person name="Liep D."/>
            <person name="Gordon J."/>
        </authorList>
    </citation>
    <scope>NUCLEOTIDE SEQUENCE [LARGE SCALE GENOMIC DNA]</scope>
    <source>
        <strain evidence="2 3">DSM 14838</strain>
    </source>
</reference>
<dbReference type="EMBL" id="ACCH01000002">
    <property type="protein sequence ID" value="EEF92313.1"/>
    <property type="molecule type" value="Genomic_DNA"/>
</dbReference>
<feature type="coiled-coil region" evidence="1">
    <location>
        <begin position="85"/>
        <end position="112"/>
    </location>
</feature>
<evidence type="ECO:0008006" key="4">
    <source>
        <dbReference type="Google" id="ProtNLM"/>
    </source>
</evidence>
<evidence type="ECO:0000256" key="1">
    <source>
        <dbReference type="SAM" id="Coils"/>
    </source>
</evidence>
<protein>
    <recommendedName>
        <fullName evidence="4">HTH cro/C1-type domain-containing protein</fullName>
    </recommendedName>
</protein>
<name>E2N6X7_9BACE</name>
<dbReference type="AlphaFoldDB" id="E2N6X7"/>
<dbReference type="HOGENOM" id="CLU_129693_0_0_10"/>
<evidence type="ECO:0000313" key="2">
    <source>
        <dbReference type="EMBL" id="EEF92313.1"/>
    </source>
</evidence>
<evidence type="ECO:0000313" key="3">
    <source>
        <dbReference type="Proteomes" id="UP000003711"/>
    </source>
</evidence>
<gene>
    <name evidence="2" type="ORF">BACCELL_00018</name>
</gene>